<dbReference type="InterPro" id="IPR019734">
    <property type="entry name" value="TPR_rpt"/>
</dbReference>
<dbReference type="Pfam" id="PF13181">
    <property type="entry name" value="TPR_8"/>
    <property type="match status" value="1"/>
</dbReference>
<name>A0A1G9R7M7_9BACI</name>
<dbReference type="PROSITE" id="PS50005">
    <property type="entry name" value="TPR"/>
    <property type="match status" value="1"/>
</dbReference>
<dbReference type="RefSeq" id="WP_245693715.1">
    <property type="nucleotide sequence ID" value="NZ_FNHF01000002.1"/>
</dbReference>
<dbReference type="PANTHER" id="PTHR44858">
    <property type="entry name" value="TETRATRICOPEPTIDE REPEAT PROTEIN 6"/>
    <property type="match status" value="1"/>
</dbReference>
<dbReference type="EMBL" id="FNHF01000002">
    <property type="protein sequence ID" value="SDM19299.1"/>
    <property type="molecule type" value="Genomic_DNA"/>
</dbReference>
<protein>
    <submittedName>
        <fullName evidence="4">Tetratricopeptide repeat-containing protein</fullName>
    </submittedName>
</protein>
<accession>A0A1G9R7M7</accession>
<evidence type="ECO:0000256" key="1">
    <source>
        <dbReference type="ARBA" id="ARBA00022737"/>
    </source>
</evidence>
<proteinExistence type="predicted"/>
<dbReference type="Gene3D" id="1.25.40.10">
    <property type="entry name" value="Tetratricopeptide repeat domain"/>
    <property type="match status" value="2"/>
</dbReference>
<evidence type="ECO:0000256" key="2">
    <source>
        <dbReference type="ARBA" id="ARBA00022803"/>
    </source>
</evidence>
<evidence type="ECO:0000313" key="5">
    <source>
        <dbReference type="Proteomes" id="UP000182347"/>
    </source>
</evidence>
<dbReference type="SMART" id="SM00028">
    <property type="entry name" value="TPR"/>
    <property type="match status" value="3"/>
</dbReference>
<dbReference type="InterPro" id="IPR050498">
    <property type="entry name" value="Ycf3"/>
</dbReference>
<dbReference type="PANTHER" id="PTHR44858:SF1">
    <property type="entry name" value="UDP-N-ACETYLGLUCOSAMINE--PEPTIDE N-ACETYLGLUCOSAMINYLTRANSFERASE SPINDLY-RELATED"/>
    <property type="match status" value="1"/>
</dbReference>
<evidence type="ECO:0000256" key="3">
    <source>
        <dbReference type="PROSITE-ProRule" id="PRU00339"/>
    </source>
</evidence>
<dbReference type="InterPro" id="IPR011990">
    <property type="entry name" value="TPR-like_helical_dom_sf"/>
</dbReference>
<dbReference type="Pfam" id="PF07721">
    <property type="entry name" value="TPR_4"/>
    <property type="match status" value="1"/>
</dbReference>
<dbReference type="Proteomes" id="UP000182347">
    <property type="component" value="Unassembled WGS sequence"/>
</dbReference>
<dbReference type="AlphaFoldDB" id="A0A1G9R7M7"/>
<dbReference type="SUPFAM" id="SSF48452">
    <property type="entry name" value="TPR-like"/>
    <property type="match status" value="2"/>
</dbReference>
<dbReference type="GO" id="GO:0042802">
    <property type="term" value="F:identical protein binding"/>
    <property type="evidence" value="ECO:0007669"/>
    <property type="project" value="InterPro"/>
</dbReference>
<organism evidence="4 5">
    <name type="scientific">Sediminibacillus halophilus</name>
    <dbReference type="NCBI Taxonomy" id="482461"/>
    <lineage>
        <taxon>Bacteria</taxon>
        <taxon>Bacillati</taxon>
        <taxon>Bacillota</taxon>
        <taxon>Bacilli</taxon>
        <taxon>Bacillales</taxon>
        <taxon>Bacillaceae</taxon>
        <taxon>Sediminibacillus</taxon>
    </lineage>
</organism>
<gene>
    <name evidence="4" type="ORF">SAMN05216244_1864</name>
</gene>
<keyword evidence="5" id="KW-1185">Reference proteome</keyword>
<dbReference type="STRING" id="482461.SAMN05216244_1864"/>
<evidence type="ECO:0000313" key="4">
    <source>
        <dbReference type="EMBL" id="SDM19299.1"/>
    </source>
</evidence>
<feature type="repeat" description="TPR" evidence="3">
    <location>
        <begin position="23"/>
        <end position="56"/>
    </location>
</feature>
<keyword evidence="2 3" id="KW-0802">TPR repeat</keyword>
<sequence length="336" mass="39025">MHTSQKMRTPLNVDKVIPFIPEGDFYFTKGVEAFQKRKFDIAVKWMKKAVEASPEEPLFRCQLSIIYTEAGAYHMANQVLTEVLEAHGEEYVDCYYLIANNFAHLGLMNDALKSAQQYLDQAPEGEFRQEAEELLEFLDIEDEDEDWDGIDDELLIFQETAFYHLERQEWDHALPLLHEMMALFPDHVTAKHEYSFALFFSGEEAEAIALEEKWLEQEPQSLFCHTNLAVFYNRTGETDKAAAHIEALFNVYPLHSQQKLRVAVTLARTGYYPEAVQRFKALPKSYLQGHASYYKWYSIAAFHTGNPSKALTLWEEGCKRHPFLSKDEGPWIHNHQ</sequence>
<dbReference type="InterPro" id="IPR011717">
    <property type="entry name" value="TPR-4"/>
</dbReference>
<keyword evidence="1" id="KW-0677">Repeat</keyword>
<reference evidence="5" key="1">
    <citation type="submission" date="2016-10" db="EMBL/GenBank/DDBJ databases">
        <authorList>
            <person name="Varghese N."/>
            <person name="Submissions S."/>
        </authorList>
    </citation>
    <scope>NUCLEOTIDE SEQUENCE [LARGE SCALE GENOMIC DNA]</scope>
    <source>
        <strain evidence="5">CGMCC 1.6199</strain>
    </source>
</reference>